<feature type="region of interest" description="Disordered" evidence="1">
    <location>
        <begin position="1"/>
        <end position="49"/>
    </location>
</feature>
<protein>
    <submittedName>
        <fullName evidence="2">Uncharacterized protein</fullName>
    </submittedName>
</protein>
<reference evidence="2" key="1">
    <citation type="journal article" date="2017" name="Nature">
        <title>The sunflower genome provides insights into oil metabolism, flowering and Asterid evolution.</title>
        <authorList>
            <person name="Badouin H."/>
            <person name="Gouzy J."/>
            <person name="Grassa C.J."/>
            <person name="Murat F."/>
            <person name="Staton S.E."/>
            <person name="Cottret L."/>
            <person name="Lelandais-Briere C."/>
            <person name="Owens G.L."/>
            <person name="Carrere S."/>
            <person name="Mayjonade B."/>
            <person name="Legrand L."/>
            <person name="Gill N."/>
            <person name="Kane N.C."/>
            <person name="Bowers J.E."/>
            <person name="Hubner S."/>
            <person name="Bellec A."/>
            <person name="Berard A."/>
            <person name="Berges H."/>
            <person name="Blanchet N."/>
            <person name="Boniface M.C."/>
            <person name="Brunel D."/>
            <person name="Catrice O."/>
            <person name="Chaidir N."/>
            <person name="Claudel C."/>
            <person name="Donnadieu C."/>
            <person name="Faraut T."/>
            <person name="Fievet G."/>
            <person name="Helmstetter N."/>
            <person name="King M."/>
            <person name="Knapp S.J."/>
            <person name="Lai Z."/>
            <person name="Le Paslier M.C."/>
            <person name="Lippi Y."/>
            <person name="Lorenzon L."/>
            <person name="Mandel J.R."/>
            <person name="Marage G."/>
            <person name="Marchand G."/>
            <person name="Marquand E."/>
            <person name="Bret-Mestries E."/>
            <person name="Morien E."/>
            <person name="Nambeesan S."/>
            <person name="Nguyen T."/>
            <person name="Pegot-Espagnet P."/>
            <person name="Pouilly N."/>
            <person name="Raftis F."/>
            <person name="Sallet E."/>
            <person name="Schiex T."/>
            <person name="Thomas J."/>
            <person name="Vandecasteele C."/>
            <person name="Vares D."/>
            <person name="Vear F."/>
            <person name="Vautrin S."/>
            <person name="Crespi M."/>
            <person name="Mangin B."/>
            <person name="Burke J.M."/>
            <person name="Salse J."/>
            <person name="Munos S."/>
            <person name="Vincourt P."/>
            <person name="Rieseberg L.H."/>
            <person name="Langlade N.B."/>
        </authorList>
    </citation>
    <scope>NUCLEOTIDE SEQUENCE</scope>
    <source>
        <tissue evidence="2">Leaves</tissue>
    </source>
</reference>
<dbReference type="EMBL" id="MNCJ02000326">
    <property type="protein sequence ID" value="KAF5780485.1"/>
    <property type="molecule type" value="Genomic_DNA"/>
</dbReference>
<dbReference type="Gramene" id="mRNA:HanXRQr2_Chr11g0472421">
    <property type="protein sequence ID" value="mRNA:HanXRQr2_Chr11g0472421"/>
    <property type="gene ID" value="HanXRQr2_Chr11g0472421"/>
</dbReference>
<gene>
    <name evidence="2" type="ORF">HanXRQr2_Chr11g0472421</name>
</gene>
<dbReference type="Proteomes" id="UP000215914">
    <property type="component" value="Unassembled WGS sequence"/>
</dbReference>
<feature type="compositionally biased region" description="Basic and acidic residues" evidence="1">
    <location>
        <begin position="9"/>
        <end position="23"/>
    </location>
</feature>
<accession>A0A9K3MYM8</accession>
<sequence>MEIGQNPIDIDKTKKILEPDKTSRSGWHLSGKERVIFSQPSPKRKPLLG</sequence>
<reference evidence="2" key="2">
    <citation type="submission" date="2020-06" db="EMBL/GenBank/DDBJ databases">
        <title>Helianthus annuus Genome sequencing and assembly Release 2.</title>
        <authorList>
            <person name="Gouzy J."/>
            <person name="Langlade N."/>
            <person name="Munos S."/>
        </authorList>
    </citation>
    <scope>NUCLEOTIDE SEQUENCE</scope>
    <source>
        <tissue evidence="2">Leaves</tissue>
    </source>
</reference>
<evidence type="ECO:0000313" key="2">
    <source>
        <dbReference type="EMBL" id="KAF5780485.1"/>
    </source>
</evidence>
<evidence type="ECO:0000256" key="1">
    <source>
        <dbReference type="SAM" id="MobiDB-lite"/>
    </source>
</evidence>
<proteinExistence type="predicted"/>
<comment type="caution">
    <text evidence="2">The sequence shown here is derived from an EMBL/GenBank/DDBJ whole genome shotgun (WGS) entry which is preliminary data.</text>
</comment>
<organism evidence="2 3">
    <name type="scientific">Helianthus annuus</name>
    <name type="common">Common sunflower</name>
    <dbReference type="NCBI Taxonomy" id="4232"/>
    <lineage>
        <taxon>Eukaryota</taxon>
        <taxon>Viridiplantae</taxon>
        <taxon>Streptophyta</taxon>
        <taxon>Embryophyta</taxon>
        <taxon>Tracheophyta</taxon>
        <taxon>Spermatophyta</taxon>
        <taxon>Magnoliopsida</taxon>
        <taxon>eudicotyledons</taxon>
        <taxon>Gunneridae</taxon>
        <taxon>Pentapetalae</taxon>
        <taxon>asterids</taxon>
        <taxon>campanulids</taxon>
        <taxon>Asterales</taxon>
        <taxon>Asteraceae</taxon>
        <taxon>Asteroideae</taxon>
        <taxon>Heliantheae alliance</taxon>
        <taxon>Heliantheae</taxon>
        <taxon>Helianthus</taxon>
    </lineage>
</organism>
<dbReference type="AlphaFoldDB" id="A0A9K3MYM8"/>
<keyword evidence="3" id="KW-1185">Reference proteome</keyword>
<evidence type="ECO:0000313" key="3">
    <source>
        <dbReference type="Proteomes" id="UP000215914"/>
    </source>
</evidence>
<name>A0A9K3MYM8_HELAN</name>